<dbReference type="Pfam" id="PF00795">
    <property type="entry name" value="CN_hydrolase"/>
    <property type="match status" value="1"/>
</dbReference>
<protein>
    <submittedName>
        <fullName evidence="3">Carbon-nitrogen hydrolase</fullName>
    </submittedName>
</protein>
<evidence type="ECO:0000256" key="1">
    <source>
        <dbReference type="ARBA" id="ARBA00022801"/>
    </source>
</evidence>
<dbReference type="Proteomes" id="UP000654345">
    <property type="component" value="Unassembled WGS sequence"/>
</dbReference>
<reference evidence="3 4" key="1">
    <citation type="journal article" date="2021" name="Int. J. Syst. Evol. Microbiol.">
        <title>Reticulibacter mediterranei gen. nov., sp. nov., within the new family Reticulibacteraceae fam. nov., and Ktedonospora formicarum gen. nov., sp. nov., Ktedonobacter robiniae sp. nov., Dictyobacter formicarum sp. nov. and Dictyobacter arantiisoli sp. nov., belonging to the class Ktedonobacteria.</title>
        <authorList>
            <person name="Yabe S."/>
            <person name="Zheng Y."/>
            <person name="Wang C.M."/>
            <person name="Sakai Y."/>
            <person name="Abe K."/>
            <person name="Yokota A."/>
            <person name="Donadio S."/>
            <person name="Cavaletti L."/>
            <person name="Monciardini P."/>
        </authorList>
    </citation>
    <scope>NUCLEOTIDE SEQUENCE [LARGE SCALE GENOMIC DNA]</scope>
    <source>
        <strain evidence="3 4">SOSP1-30</strain>
    </source>
</reference>
<dbReference type="InterPro" id="IPR036526">
    <property type="entry name" value="C-N_Hydrolase_sf"/>
</dbReference>
<organism evidence="3 4">
    <name type="scientific">Ktedonobacter robiniae</name>
    <dbReference type="NCBI Taxonomy" id="2778365"/>
    <lineage>
        <taxon>Bacteria</taxon>
        <taxon>Bacillati</taxon>
        <taxon>Chloroflexota</taxon>
        <taxon>Ktedonobacteria</taxon>
        <taxon>Ktedonobacterales</taxon>
        <taxon>Ktedonobacteraceae</taxon>
        <taxon>Ktedonobacter</taxon>
    </lineage>
</organism>
<dbReference type="PANTHER" id="PTHR43674:SF16">
    <property type="entry name" value="CARBON-NITROGEN FAMILY, PUTATIVE (AFU_ORTHOLOGUE AFUA_5G02350)-RELATED"/>
    <property type="match status" value="1"/>
</dbReference>
<comment type="caution">
    <text evidence="3">The sequence shown here is derived from an EMBL/GenBank/DDBJ whole genome shotgun (WGS) entry which is preliminary data.</text>
</comment>
<dbReference type="RefSeq" id="WP_201375090.1">
    <property type="nucleotide sequence ID" value="NZ_BNJG01000003.1"/>
</dbReference>
<name>A0ABQ3V1K3_9CHLR</name>
<dbReference type="Gene3D" id="3.60.110.10">
    <property type="entry name" value="Carbon-nitrogen hydrolase"/>
    <property type="match status" value="1"/>
</dbReference>
<evidence type="ECO:0000259" key="2">
    <source>
        <dbReference type="PROSITE" id="PS50263"/>
    </source>
</evidence>
<dbReference type="GO" id="GO:0016787">
    <property type="term" value="F:hydrolase activity"/>
    <property type="evidence" value="ECO:0007669"/>
    <property type="project" value="UniProtKB-KW"/>
</dbReference>
<keyword evidence="4" id="KW-1185">Reference proteome</keyword>
<keyword evidence="1 3" id="KW-0378">Hydrolase</keyword>
<dbReference type="PROSITE" id="PS50263">
    <property type="entry name" value="CN_HYDROLASE"/>
    <property type="match status" value="1"/>
</dbReference>
<dbReference type="InterPro" id="IPR050345">
    <property type="entry name" value="Aliph_Amidase/BUP"/>
</dbReference>
<dbReference type="InterPro" id="IPR003010">
    <property type="entry name" value="C-N_Hydrolase"/>
</dbReference>
<proteinExistence type="predicted"/>
<evidence type="ECO:0000313" key="3">
    <source>
        <dbReference type="EMBL" id="GHO58846.1"/>
    </source>
</evidence>
<dbReference type="PANTHER" id="PTHR43674">
    <property type="entry name" value="NITRILASE C965.09-RELATED"/>
    <property type="match status" value="1"/>
</dbReference>
<dbReference type="SUPFAM" id="SSF56317">
    <property type="entry name" value="Carbon-nitrogen hydrolase"/>
    <property type="match status" value="1"/>
</dbReference>
<feature type="domain" description="CN hydrolase" evidence="2">
    <location>
        <begin position="4"/>
        <end position="282"/>
    </location>
</feature>
<sequence>MQQLHIALLQMTSCDRDQAANLVKGELFCRRAQAMGADIALFPEMWNVGYSPAQPLPEGANTPEDDLWKAPEKWQNREELAARGMPDPDIVWQGQAIARDSSFIRHFQQLARELQMAIALTYLEAWPGAPRNSVSLIDRHGEIVLTYAKMHTCAFSWNEAALTPGDTVEVCLLDTAQGPIQVGAMICYDREFPETARLLMLQGAEIILVPNACDLEINRLTQFRTRAYENMVGVAMANYAAPQNNGHSIAFDGIAYGPQGSRDMLLIEAGEGEGIYIASFDLEALRDFRLREALGNTFRRPHLYGALTETQTQYPFIRVNAQGKHFKE</sequence>
<dbReference type="EMBL" id="BNJG01000003">
    <property type="protein sequence ID" value="GHO58846.1"/>
    <property type="molecule type" value="Genomic_DNA"/>
</dbReference>
<evidence type="ECO:0000313" key="4">
    <source>
        <dbReference type="Proteomes" id="UP000654345"/>
    </source>
</evidence>
<gene>
    <name evidence="3" type="ORF">KSB_73210</name>
</gene>
<dbReference type="CDD" id="cd07197">
    <property type="entry name" value="nitrilase"/>
    <property type="match status" value="1"/>
</dbReference>
<accession>A0ABQ3V1K3</accession>